<gene>
    <name evidence="3" type="ORF">OH76DRAFT_1482558</name>
</gene>
<sequence>MPIQLFGDERPSPAAPIRPKTVLFVISMKRLSMLCLLALGRSTGTLLAYILFFWFARSVPAFDPSGALTSSSLRKTWYIGIMASCALLIPSFFSFFLPFALRYMACAAEGTLTPANKLRWSWTPAFWTPGVRHACTQIGTVVAFAGTSMALRFVDDDSHYLDPFHAGALGVLGNLTLRIPMSGWQRVRKQMEREDEGDGVWRENEPAGRSSEETLL</sequence>
<evidence type="ECO:0000313" key="3">
    <source>
        <dbReference type="EMBL" id="RDX50063.1"/>
    </source>
</evidence>
<keyword evidence="2" id="KW-1133">Transmembrane helix</keyword>
<organism evidence="3 4">
    <name type="scientific">Lentinus brumalis</name>
    <dbReference type="NCBI Taxonomy" id="2498619"/>
    <lineage>
        <taxon>Eukaryota</taxon>
        <taxon>Fungi</taxon>
        <taxon>Dikarya</taxon>
        <taxon>Basidiomycota</taxon>
        <taxon>Agaricomycotina</taxon>
        <taxon>Agaricomycetes</taxon>
        <taxon>Polyporales</taxon>
        <taxon>Polyporaceae</taxon>
        <taxon>Lentinus</taxon>
    </lineage>
</organism>
<feature type="compositionally biased region" description="Basic and acidic residues" evidence="1">
    <location>
        <begin position="199"/>
        <end position="216"/>
    </location>
</feature>
<dbReference type="AlphaFoldDB" id="A0A371DC10"/>
<feature type="transmembrane region" description="Helical" evidence="2">
    <location>
        <begin position="76"/>
        <end position="97"/>
    </location>
</feature>
<evidence type="ECO:0000256" key="1">
    <source>
        <dbReference type="SAM" id="MobiDB-lite"/>
    </source>
</evidence>
<protein>
    <submittedName>
        <fullName evidence="3">Uncharacterized protein</fullName>
    </submittedName>
</protein>
<dbReference type="Proteomes" id="UP000256964">
    <property type="component" value="Unassembled WGS sequence"/>
</dbReference>
<reference evidence="3 4" key="1">
    <citation type="journal article" date="2018" name="Biotechnol. Biofuels">
        <title>Integrative visual omics of the white-rot fungus Polyporus brumalis exposes the biotechnological potential of its oxidative enzymes for delignifying raw plant biomass.</title>
        <authorList>
            <person name="Miyauchi S."/>
            <person name="Rancon A."/>
            <person name="Drula E."/>
            <person name="Hage H."/>
            <person name="Chaduli D."/>
            <person name="Favel A."/>
            <person name="Grisel S."/>
            <person name="Henrissat B."/>
            <person name="Herpoel-Gimbert I."/>
            <person name="Ruiz-Duenas F.J."/>
            <person name="Chevret D."/>
            <person name="Hainaut M."/>
            <person name="Lin J."/>
            <person name="Wang M."/>
            <person name="Pangilinan J."/>
            <person name="Lipzen A."/>
            <person name="Lesage-Meessen L."/>
            <person name="Navarro D."/>
            <person name="Riley R."/>
            <person name="Grigoriev I.V."/>
            <person name="Zhou S."/>
            <person name="Raouche S."/>
            <person name="Rosso M.N."/>
        </authorList>
    </citation>
    <scope>NUCLEOTIDE SEQUENCE [LARGE SCALE GENOMIC DNA]</scope>
    <source>
        <strain evidence="3 4">BRFM 1820</strain>
    </source>
</reference>
<dbReference type="EMBL" id="KZ857401">
    <property type="protein sequence ID" value="RDX50063.1"/>
    <property type="molecule type" value="Genomic_DNA"/>
</dbReference>
<keyword evidence="2" id="KW-0472">Membrane</keyword>
<dbReference type="OrthoDB" id="2744238at2759"/>
<feature type="transmembrane region" description="Helical" evidence="2">
    <location>
        <begin position="34"/>
        <end position="56"/>
    </location>
</feature>
<accession>A0A371DC10</accession>
<keyword evidence="4" id="KW-1185">Reference proteome</keyword>
<name>A0A371DC10_9APHY</name>
<evidence type="ECO:0000256" key="2">
    <source>
        <dbReference type="SAM" id="Phobius"/>
    </source>
</evidence>
<proteinExistence type="predicted"/>
<feature type="region of interest" description="Disordered" evidence="1">
    <location>
        <begin position="192"/>
        <end position="216"/>
    </location>
</feature>
<keyword evidence="2" id="KW-0812">Transmembrane</keyword>
<evidence type="ECO:0000313" key="4">
    <source>
        <dbReference type="Proteomes" id="UP000256964"/>
    </source>
</evidence>